<keyword evidence="5" id="KW-1185">Reference proteome</keyword>
<comment type="caution">
    <text evidence="4">The sequence shown here is derived from an EMBL/GenBank/DDBJ whole genome shotgun (WGS) entry which is preliminary data.</text>
</comment>
<comment type="subcellular location">
    <subcellularLocation>
        <location evidence="1">Membrane</location>
        <topology evidence="1">Multi-pass membrane protein</topology>
    </subcellularLocation>
</comment>
<feature type="transmembrane region" description="Helical" evidence="3">
    <location>
        <begin position="172"/>
        <end position="193"/>
    </location>
</feature>
<gene>
    <name evidence="4" type="ORF">HDU87_001987</name>
</gene>
<feature type="transmembrane region" description="Helical" evidence="3">
    <location>
        <begin position="402"/>
        <end position="426"/>
    </location>
</feature>
<dbReference type="PANTHER" id="PTHR11360">
    <property type="entry name" value="MONOCARBOXYLATE TRANSPORTER"/>
    <property type="match status" value="1"/>
</dbReference>
<dbReference type="PANTHER" id="PTHR11360:SF317">
    <property type="entry name" value="MAJOR FACILITATOR SUPERFAMILY (MFS) PROFILE DOMAIN-CONTAINING PROTEIN-RELATED"/>
    <property type="match status" value="1"/>
</dbReference>
<dbReference type="Proteomes" id="UP001212152">
    <property type="component" value="Unassembled WGS sequence"/>
</dbReference>
<dbReference type="InterPro" id="IPR050327">
    <property type="entry name" value="Proton-linked_MCT"/>
</dbReference>
<reference evidence="4" key="1">
    <citation type="submission" date="2020-05" db="EMBL/GenBank/DDBJ databases">
        <title>Phylogenomic resolution of chytrid fungi.</title>
        <authorList>
            <person name="Stajich J.E."/>
            <person name="Amses K."/>
            <person name="Simmons R."/>
            <person name="Seto K."/>
            <person name="Myers J."/>
            <person name="Bonds A."/>
            <person name="Quandt C.A."/>
            <person name="Barry K."/>
            <person name="Liu P."/>
            <person name="Grigoriev I."/>
            <person name="Longcore J.E."/>
            <person name="James T.Y."/>
        </authorList>
    </citation>
    <scope>NUCLEOTIDE SEQUENCE</scope>
    <source>
        <strain evidence="4">JEL0379</strain>
    </source>
</reference>
<sequence>MGLLQAAKWHYSSTHYERSPAQIKSEERLVPGVPFNRYFLMPAAVLIQVCCGSLYAWSGFNLPIERAIYGPDLSAKKVAIDRGLASNVFFVAVAVFGCTAALLGPWLERNGPRKGAMIGSTLFFIGNLVTALGVHVQSLALVFVGYGGIAGAGLGISYISPVSPLQKWFPDLRGLAAGLAVCGFGAGSIFSPFTQKALIGPDYANTGEENLGVPKTFIILGACYFVVMMAASLVLRMPPPGYAVKGMDIHTVKGAESFGIVAPTKTLSDSDAALDKSESHHTVVAVPDHDRLTAANFSLRLHEALASREYILMYLMFLCNEATGLLIISKIQSITQNQMGQTADTAASINSALGGCNLAGRLLIPTLSDFLGRRKPLFFVSLCAQTLFLALLPGAIDNQQYGLFLTCAFIIAFFYGAGFGLIPAFLSDQFGSRNVGATHGVILTGWAAVSVCGGLVFNAVYKSEVTRLAPVITQTYDLNFRWLLAFTSFGITVTLLVPTGLRDRRLPRKSGEWFRFRFFARLVRVINGVPRVTSKADEDAEWSEYLARLQPATQAAEGNEIYGAAR</sequence>
<evidence type="ECO:0000256" key="3">
    <source>
        <dbReference type="SAM" id="Phobius"/>
    </source>
</evidence>
<organism evidence="4 5">
    <name type="scientific">Geranomyces variabilis</name>
    <dbReference type="NCBI Taxonomy" id="109894"/>
    <lineage>
        <taxon>Eukaryota</taxon>
        <taxon>Fungi</taxon>
        <taxon>Fungi incertae sedis</taxon>
        <taxon>Chytridiomycota</taxon>
        <taxon>Chytridiomycota incertae sedis</taxon>
        <taxon>Chytridiomycetes</taxon>
        <taxon>Spizellomycetales</taxon>
        <taxon>Powellomycetaceae</taxon>
        <taxon>Geranomyces</taxon>
    </lineage>
</organism>
<feature type="transmembrane region" description="Helical" evidence="3">
    <location>
        <begin position="377"/>
        <end position="396"/>
    </location>
</feature>
<evidence type="ECO:0008006" key="6">
    <source>
        <dbReference type="Google" id="ProtNLM"/>
    </source>
</evidence>
<evidence type="ECO:0000313" key="5">
    <source>
        <dbReference type="Proteomes" id="UP001212152"/>
    </source>
</evidence>
<feature type="transmembrane region" description="Helical" evidence="3">
    <location>
        <begin position="115"/>
        <end position="134"/>
    </location>
</feature>
<feature type="transmembrane region" description="Helical" evidence="3">
    <location>
        <begin position="38"/>
        <end position="57"/>
    </location>
</feature>
<dbReference type="GO" id="GO:0016020">
    <property type="term" value="C:membrane"/>
    <property type="evidence" value="ECO:0007669"/>
    <property type="project" value="UniProtKB-SubCell"/>
</dbReference>
<dbReference type="Pfam" id="PF07690">
    <property type="entry name" value="MFS_1"/>
    <property type="match status" value="1"/>
</dbReference>
<proteinExistence type="inferred from homology"/>
<dbReference type="Gene3D" id="1.20.1250.20">
    <property type="entry name" value="MFS general substrate transporter like domains"/>
    <property type="match status" value="2"/>
</dbReference>
<feature type="transmembrane region" description="Helical" evidence="3">
    <location>
        <begin position="213"/>
        <end position="235"/>
    </location>
</feature>
<comment type="similarity">
    <text evidence="2">Belongs to the major facilitator superfamily. Monocarboxylate porter (TC 2.A.1.13) family.</text>
</comment>
<dbReference type="SUPFAM" id="SSF103473">
    <property type="entry name" value="MFS general substrate transporter"/>
    <property type="match status" value="1"/>
</dbReference>
<keyword evidence="3" id="KW-1133">Transmembrane helix</keyword>
<evidence type="ECO:0000256" key="2">
    <source>
        <dbReference type="ARBA" id="ARBA00006727"/>
    </source>
</evidence>
<accession>A0AAD5TP52</accession>
<name>A0AAD5TP52_9FUNG</name>
<evidence type="ECO:0000256" key="1">
    <source>
        <dbReference type="ARBA" id="ARBA00004141"/>
    </source>
</evidence>
<feature type="transmembrane region" description="Helical" evidence="3">
    <location>
        <begin position="140"/>
        <end position="160"/>
    </location>
</feature>
<evidence type="ECO:0000313" key="4">
    <source>
        <dbReference type="EMBL" id="KAJ3180478.1"/>
    </source>
</evidence>
<dbReference type="GO" id="GO:0022857">
    <property type="term" value="F:transmembrane transporter activity"/>
    <property type="evidence" value="ECO:0007669"/>
    <property type="project" value="InterPro"/>
</dbReference>
<dbReference type="InterPro" id="IPR036259">
    <property type="entry name" value="MFS_trans_sf"/>
</dbReference>
<feature type="transmembrane region" description="Helical" evidence="3">
    <location>
        <begin position="84"/>
        <end position="103"/>
    </location>
</feature>
<keyword evidence="3" id="KW-0812">Transmembrane</keyword>
<protein>
    <recommendedName>
        <fullName evidence="6">Major facilitator superfamily (MFS) profile domain-containing protein</fullName>
    </recommendedName>
</protein>
<dbReference type="InterPro" id="IPR011701">
    <property type="entry name" value="MFS"/>
</dbReference>
<keyword evidence="3" id="KW-0472">Membrane</keyword>
<dbReference type="CDD" id="cd17353">
    <property type="entry name" value="MFS_OFA_like"/>
    <property type="match status" value="1"/>
</dbReference>
<dbReference type="AlphaFoldDB" id="A0AAD5TP52"/>
<feature type="transmembrane region" description="Helical" evidence="3">
    <location>
        <begin position="438"/>
        <end position="460"/>
    </location>
</feature>
<dbReference type="EMBL" id="JADGJQ010000016">
    <property type="protein sequence ID" value="KAJ3180478.1"/>
    <property type="molecule type" value="Genomic_DNA"/>
</dbReference>
<feature type="transmembrane region" description="Helical" evidence="3">
    <location>
        <begin position="480"/>
        <end position="501"/>
    </location>
</feature>